<evidence type="ECO:0000313" key="5">
    <source>
        <dbReference type="EMBL" id="SEE77283.1"/>
    </source>
</evidence>
<reference evidence="6" key="1">
    <citation type="submission" date="2016-10" db="EMBL/GenBank/DDBJ databases">
        <authorList>
            <person name="Varghese N."/>
            <person name="Submissions S."/>
        </authorList>
    </citation>
    <scope>NUCLEOTIDE SEQUENCE [LARGE SCALE GENOMIC DNA]</scope>
    <source>
        <strain evidence="6">DSM 21368</strain>
    </source>
</reference>
<dbReference type="GO" id="GO:0003700">
    <property type="term" value="F:DNA-binding transcription factor activity"/>
    <property type="evidence" value="ECO:0007669"/>
    <property type="project" value="TreeGrafter"/>
</dbReference>
<dbReference type="Gene3D" id="1.10.260.40">
    <property type="entry name" value="lambda repressor-like DNA-binding domains"/>
    <property type="match status" value="1"/>
</dbReference>
<dbReference type="CDD" id="cd06267">
    <property type="entry name" value="PBP1_LacI_sugar_binding-like"/>
    <property type="match status" value="1"/>
</dbReference>
<dbReference type="Pfam" id="PF13377">
    <property type="entry name" value="Peripla_BP_3"/>
    <property type="match status" value="1"/>
</dbReference>
<dbReference type="PRINTS" id="PR00036">
    <property type="entry name" value="HTHLACI"/>
</dbReference>
<name>A0A1H5LJM6_9MICO</name>
<keyword evidence="1" id="KW-0805">Transcription regulation</keyword>
<dbReference type="RefSeq" id="WP_089775806.1">
    <property type="nucleotide sequence ID" value="NZ_FNTX01000002.1"/>
</dbReference>
<evidence type="ECO:0000259" key="4">
    <source>
        <dbReference type="PROSITE" id="PS50932"/>
    </source>
</evidence>
<dbReference type="CDD" id="cd01392">
    <property type="entry name" value="HTH_LacI"/>
    <property type="match status" value="1"/>
</dbReference>
<dbReference type="AlphaFoldDB" id="A0A1H5LJM6"/>
<dbReference type="SMART" id="SM00354">
    <property type="entry name" value="HTH_LACI"/>
    <property type="match status" value="1"/>
</dbReference>
<dbReference type="EMBL" id="FNTX01000002">
    <property type="protein sequence ID" value="SEE77283.1"/>
    <property type="molecule type" value="Genomic_DNA"/>
</dbReference>
<dbReference type="InterPro" id="IPR028082">
    <property type="entry name" value="Peripla_BP_I"/>
</dbReference>
<dbReference type="OrthoDB" id="3563699at2"/>
<evidence type="ECO:0000313" key="6">
    <source>
        <dbReference type="Proteomes" id="UP000199220"/>
    </source>
</evidence>
<dbReference type="SUPFAM" id="SSF53822">
    <property type="entry name" value="Periplasmic binding protein-like I"/>
    <property type="match status" value="1"/>
</dbReference>
<dbReference type="Pfam" id="PF00356">
    <property type="entry name" value="LacI"/>
    <property type="match status" value="1"/>
</dbReference>
<evidence type="ECO:0000256" key="3">
    <source>
        <dbReference type="ARBA" id="ARBA00023163"/>
    </source>
</evidence>
<dbReference type="InterPro" id="IPR046335">
    <property type="entry name" value="LacI/GalR-like_sensor"/>
</dbReference>
<keyword evidence="2 5" id="KW-0238">DNA-binding</keyword>
<keyword evidence="6" id="KW-1185">Reference proteome</keyword>
<dbReference type="Proteomes" id="UP000199220">
    <property type="component" value="Unassembled WGS sequence"/>
</dbReference>
<dbReference type="PROSITE" id="PS00356">
    <property type="entry name" value="HTH_LACI_1"/>
    <property type="match status" value="1"/>
</dbReference>
<dbReference type="STRING" id="648782.SAMN04488554_2849"/>
<dbReference type="Gene3D" id="3.40.50.2300">
    <property type="match status" value="2"/>
</dbReference>
<dbReference type="GO" id="GO:0000976">
    <property type="term" value="F:transcription cis-regulatory region binding"/>
    <property type="evidence" value="ECO:0007669"/>
    <property type="project" value="TreeGrafter"/>
</dbReference>
<evidence type="ECO:0000256" key="2">
    <source>
        <dbReference type="ARBA" id="ARBA00023125"/>
    </source>
</evidence>
<sequence>MPTIRDVARLAGVSMMTVSRVVNQRPQVSPGTRERVLAAMAELDYQVDLTAQQLRSGSSGTVALIVPRLDHAYFGQLGAIAADAVIDRGRHLVVEQSSASQEGELAALSLARLHQYDGAILSVVGLGNAEVNRIRDSLPVVLLGEKEVPARFDHVMMGNVSGARLATEHLLDRGARHVMIVGGRHGEPTDGMQSARTAGWVEAHQSRGVEVDPRLLLELEFIDTGVTRRTVARAVEQDPTIDAMFCVTDEVAIGALAGLADAGRRVPEDVRVVGFDNLRLGAHIGPGLTTIDPGNEWIITEAIRLLEARMSPSPPTAAEHLIAPVQLVERGSSR</sequence>
<dbReference type="InterPro" id="IPR010982">
    <property type="entry name" value="Lambda_DNA-bd_dom_sf"/>
</dbReference>
<dbReference type="InterPro" id="IPR000843">
    <property type="entry name" value="HTH_LacI"/>
</dbReference>
<dbReference type="PROSITE" id="PS50932">
    <property type="entry name" value="HTH_LACI_2"/>
    <property type="match status" value="1"/>
</dbReference>
<evidence type="ECO:0000256" key="1">
    <source>
        <dbReference type="ARBA" id="ARBA00023015"/>
    </source>
</evidence>
<dbReference type="PANTHER" id="PTHR30146">
    <property type="entry name" value="LACI-RELATED TRANSCRIPTIONAL REPRESSOR"/>
    <property type="match status" value="1"/>
</dbReference>
<keyword evidence="3" id="KW-0804">Transcription</keyword>
<accession>A0A1H5LJM6</accession>
<protein>
    <submittedName>
        <fullName evidence="5">DNA-binding transcriptional regulator, LacI/PurR family</fullName>
    </submittedName>
</protein>
<feature type="domain" description="HTH lacI-type" evidence="4">
    <location>
        <begin position="2"/>
        <end position="56"/>
    </location>
</feature>
<organism evidence="5 6">
    <name type="scientific">Ruania alba</name>
    <dbReference type="NCBI Taxonomy" id="648782"/>
    <lineage>
        <taxon>Bacteria</taxon>
        <taxon>Bacillati</taxon>
        <taxon>Actinomycetota</taxon>
        <taxon>Actinomycetes</taxon>
        <taxon>Micrococcales</taxon>
        <taxon>Ruaniaceae</taxon>
        <taxon>Ruania</taxon>
    </lineage>
</organism>
<proteinExistence type="predicted"/>
<gene>
    <name evidence="5" type="ORF">SAMN04488554_2849</name>
</gene>
<dbReference type="SUPFAM" id="SSF47413">
    <property type="entry name" value="lambda repressor-like DNA-binding domains"/>
    <property type="match status" value="1"/>
</dbReference>
<dbReference type="PANTHER" id="PTHR30146:SF109">
    <property type="entry name" value="HTH-TYPE TRANSCRIPTIONAL REGULATOR GALS"/>
    <property type="match status" value="1"/>
</dbReference>